<dbReference type="RefSeq" id="WP_344606415.1">
    <property type="nucleotide sequence ID" value="NZ_BAAAHE010000026.1"/>
</dbReference>
<keyword evidence="2" id="KW-0812">Transmembrane</keyword>
<proteinExistence type="predicted"/>
<name>A0ABP3S4H6_9ACTN</name>
<feature type="compositionally biased region" description="Basic residues" evidence="1">
    <location>
        <begin position="130"/>
        <end position="154"/>
    </location>
</feature>
<dbReference type="EMBL" id="BAAAHE010000026">
    <property type="protein sequence ID" value="GAA0625827.1"/>
    <property type="molecule type" value="Genomic_DNA"/>
</dbReference>
<sequence length="154" mass="16547">MSAGELAGLIVAVAWAVLVLFLSYVLLKLGGALKELTRVVGEVGDSTVPVLTEVTATVATTNVTLASVEQITDNVSSITRNAKALTAIATVGMGNPLIKAVSFTYGVRRAMGTKKQREVQKRVRDEMRREAHRKRRGKRRSAKAAGKARRTASK</sequence>
<dbReference type="Pfam" id="PF06103">
    <property type="entry name" value="DUF948"/>
    <property type="match status" value="1"/>
</dbReference>
<evidence type="ECO:0000313" key="3">
    <source>
        <dbReference type="EMBL" id="GAA0625827.1"/>
    </source>
</evidence>
<evidence type="ECO:0000313" key="4">
    <source>
        <dbReference type="Proteomes" id="UP001500957"/>
    </source>
</evidence>
<gene>
    <name evidence="3" type="ORF">GCM10009547_31450</name>
</gene>
<dbReference type="InterPro" id="IPR009293">
    <property type="entry name" value="UPF0478"/>
</dbReference>
<feature type="compositionally biased region" description="Basic and acidic residues" evidence="1">
    <location>
        <begin position="115"/>
        <end position="129"/>
    </location>
</feature>
<evidence type="ECO:0000256" key="1">
    <source>
        <dbReference type="SAM" id="MobiDB-lite"/>
    </source>
</evidence>
<keyword evidence="2" id="KW-1133">Transmembrane helix</keyword>
<dbReference type="Proteomes" id="UP001500957">
    <property type="component" value="Unassembled WGS sequence"/>
</dbReference>
<organism evidence="3 4">
    <name type="scientific">Sporichthya brevicatena</name>
    <dbReference type="NCBI Taxonomy" id="171442"/>
    <lineage>
        <taxon>Bacteria</taxon>
        <taxon>Bacillati</taxon>
        <taxon>Actinomycetota</taxon>
        <taxon>Actinomycetes</taxon>
        <taxon>Sporichthyales</taxon>
        <taxon>Sporichthyaceae</taxon>
        <taxon>Sporichthya</taxon>
    </lineage>
</organism>
<comment type="caution">
    <text evidence="3">The sequence shown here is derived from an EMBL/GenBank/DDBJ whole genome shotgun (WGS) entry which is preliminary data.</text>
</comment>
<keyword evidence="4" id="KW-1185">Reference proteome</keyword>
<reference evidence="4" key="1">
    <citation type="journal article" date="2019" name="Int. J. Syst. Evol. Microbiol.">
        <title>The Global Catalogue of Microorganisms (GCM) 10K type strain sequencing project: providing services to taxonomists for standard genome sequencing and annotation.</title>
        <authorList>
            <consortium name="The Broad Institute Genomics Platform"/>
            <consortium name="The Broad Institute Genome Sequencing Center for Infectious Disease"/>
            <person name="Wu L."/>
            <person name="Ma J."/>
        </authorList>
    </citation>
    <scope>NUCLEOTIDE SEQUENCE [LARGE SCALE GENOMIC DNA]</scope>
    <source>
        <strain evidence="4">JCM 10671</strain>
    </source>
</reference>
<keyword evidence="2" id="KW-0472">Membrane</keyword>
<protein>
    <submittedName>
        <fullName evidence="3">DUF948 domain-containing protein</fullName>
    </submittedName>
</protein>
<accession>A0ABP3S4H6</accession>
<evidence type="ECO:0000256" key="2">
    <source>
        <dbReference type="SAM" id="Phobius"/>
    </source>
</evidence>
<feature type="transmembrane region" description="Helical" evidence="2">
    <location>
        <begin position="6"/>
        <end position="27"/>
    </location>
</feature>
<feature type="region of interest" description="Disordered" evidence="1">
    <location>
        <begin position="114"/>
        <end position="154"/>
    </location>
</feature>